<keyword evidence="1" id="KW-0547">Nucleotide-binding</keyword>
<dbReference type="InterPro" id="IPR027417">
    <property type="entry name" value="P-loop_NTPase"/>
</dbReference>
<dbReference type="SMART" id="SM00382">
    <property type="entry name" value="AAA"/>
    <property type="match status" value="1"/>
</dbReference>
<evidence type="ECO:0000313" key="5">
    <source>
        <dbReference type="Proteomes" id="UP001569414"/>
    </source>
</evidence>
<dbReference type="PROSITE" id="PS00211">
    <property type="entry name" value="ABC_TRANSPORTER_1"/>
    <property type="match status" value="1"/>
</dbReference>
<protein>
    <submittedName>
        <fullName evidence="4">ATP-binding cassette domain-containing protein</fullName>
    </submittedName>
</protein>
<organism evidence="4 5">
    <name type="scientific">Microbulbifer echini</name>
    <dbReference type="NCBI Taxonomy" id="1529067"/>
    <lineage>
        <taxon>Bacteria</taxon>
        <taxon>Pseudomonadati</taxon>
        <taxon>Pseudomonadota</taxon>
        <taxon>Gammaproteobacteria</taxon>
        <taxon>Cellvibrionales</taxon>
        <taxon>Microbulbiferaceae</taxon>
        <taxon>Microbulbifer</taxon>
    </lineage>
</organism>
<feature type="domain" description="ABC transporter" evidence="3">
    <location>
        <begin position="4"/>
        <end position="199"/>
    </location>
</feature>
<dbReference type="GO" id="GO:0005524">
    <property type="term" value="F:ATP binding"/>
    <property type="evidence" value="ECO:0007669"/>
    <property type="project" value="UniProtKB-KW"/>
</dbReference>
<dbReference type="InterPro" id="IPR003593">
    <property type="entry name" value="AAA+_ATPase"/>
</dbReference>
<dbReference type="SUPFAM" id="SSF52540">
    <property type="entry name" value="P-loop containing nucleoside triphosphate hydrolases"/>
    <property type="match status" value="1"/>
</dbReference>
<dbReference type="Pfam" id="PF00005">
    <property type="entry name" value="ABC_tran"/>
    <property type="match status" value="1"/>
</dbReference>
<dbReference type="PROSITE" id="PS50893">
    <property type="entry name" value="ABC_TRANSPORTER_2"/>
    <property type="match status" value="1"/>
</dbReference>
<evidence type="ECO:0000256" key="1">
    <source>
        <dbReference type="ARBA" id="ARBA00022741"/>
    </source>
</evidence>
<dbReference type="PANTHER" id="PTHR43119:SF1">
    <property type="entry name" value="ABC TRANSPORTER DOMAIN-CONTAINING PROTEIN"/>
    <property type="match status" value="1"/>
</dbReference>
<dbReference type="InterPro" id="IPR017871">
    <property type="entry name" value="ABC_transporter-like_CS"/>
</dbReference>
<evidence type="ECO:0000256" key="2">
    <source>
        <dbReference type="ARBA" id="ARBA00022840"/>
    </source>
</evidence>
<dbReference type="EMBL" id="JBGMEL010000001">
    <property type="protein sequence ID" value="MFA0789276.1"/>
    <property type="molecule type" value="Genomic_DNA"/>
</dbReference>
<keyword evidence="2 4" id="KW-0067">ATP-binding</keyword>
<keyword evidence="5" id="KW-1185">Reference proteome</keyword>
<reference evidence="4 5" key="1">
    <citation type="submission" date="2024-08" db="EMBL/GenBank/DDBJ databases">
        <authorList>
            <person name="Ishaq N."/>
        </authorList>
    </citation>
    <scope>NUCLEOTIDE SEQUENCE [LARGE SCALE GENOMIC DNA]</scope>
    <source>
        <strain evidence="4 5">JCM 30400</strain>
    </source>
</reference>
<name>A0ABV4NIP2_9GAMM</name>
<evidence type="ECO:0000259" key="3">
    <source>
        <dbReference type="PROSITE" id="PS50893"/>
    </source>
</evidence>
<comment type="caution">
    <text evidence="4">The sequence shown here is derived from an EMBL/GenBank/DDBJ whole genome shotgun (WGS) entry which is preliminary data.</text>
</comment>
<dbReference type="Gene3D" id="3.40.50.300">
    <property type="entry name" value="P-loop containing nucleotide triphosphate hydrolases"/>
    <property type="match status" value="1"/>
</dbReference>
<dbReference type="Proteomes" id="UP001569414">
    <property type="component" value="Unassembled WGS sequence"/>
</dbReference>
<proteinExistence type="predicted"/>
<accession>A0ABV4NIP2</accession>
<dbReference type="RefSeq" id="WP_299588714.1">
    <property type="nucleotide sequence ID" value="NZ_JBGMEL010000001.1"/>
</dbReference>
<gene>
    <name evidence="4" type="ORF">ACCI51_01885</name>
</gene>
<sequence length="201" mass="22677">MPQLKLETLSIGSLEKIALDVPPGEVICLSGPSGSGKSRLLRAVADIEPHSGEISFGDKEQNKIPGHQWRRQVMLVPAQSAWWYETVGEHFHKPMEEAIKVFGFPAEATGWQVSRLSSGEKQRLSLIRALSYEPSALLLDEPTANLDTDTTNKVEKWLLAQIKKHQYPVIWVAHNREQIQRVASRHFEIQGSHLVEREISQ</sequence>
<dbReference type="InterPro" id="IPR003439">
    <property type="entry name" value="ABC_transporter-like_ATP-bd"/>
</dbReference>
<evidence type="ECO:0000313" key="4">
    <source>
        <dbReference type="EMBL" id="MFA0789276.1"/>
    </source>
</evidence>
<dbReference type="PANTHER" id="PTHR43119">
    <property type="entry name" value="ABC TRANSPORT PROTEIN ATP-BINDING COMPONENT-RELATED"/>
    <property type="match status" value="1"/>
</dbReference>